<dbReference type="Proteomes" id="UP000248314">
    <property type="component" value="Unassembled WGS sequence"/>
</dbReference>
<gene>
    <name evidence="2" type="ORF">EJ73_02428</name>
</gene>
<protein>
    <submittedName>
        <fullName evidence="2">Uncharacterized protein</fullName>
    </submittedName>
</protein>
<keyword evidence="1" id="KW-1133">Transmembrane helix</keyword>
<comment type="caution">
    <text evidence="2">The sequence shown here is derived from an EMBL/GenBank/DDBJ whole genome shotgun (WGS) entry which is preliminary data.</text>
</comment>
<name>A0A318HQW7_9BACT</name>
<proteinExistence type="predicted"/>
<dbReference type="EMBL" id="QJJX01000039">
    <property type="protein sequence ID" value="PXX19451.1"/>
    <property type="molecule type" value="Genomic_DNA"/>
</dbReference>
<dbReference type="AlphaFoldDB" id="A0A318HQW7"/>
<feature type="transmembrane region" description="Helical" evidence="1">
    <location>
        <begin position="26"/>
        <end position="44"/>
    </location>
</feature>
<evidence type="ECO:0000313" key="2">
    <source>
        <dbReference type="EMBL" id="PXX19451.1"/>
    </source>
</evidence>
<sequence length="56" mass="6741">MERELNPNRLLERFIRNMLSKVGHRPFVKIGLICFALEVIYYFGKTMGEVFYYLSH</sequence>
<keyword evidence="1" id="KW-0472">Membrane</keyword>
<evidence type="ECO:0000256" key="1">
    <source>
        <dbReference type="SAM" id="Phobius"/>
    </source>
</evidence>
<organism evidence="2 3">
    <name type="scientific">Hoylesella shahii DSM 15611 = JCM 12083</name>
    <dbReference type="NCBI Taxonomy" id="1122991"/>
    <lineage>
        <taxon>Bacteria</taxon>
        <taxon>Pseudomonadati</taxon>
        <taxon>Bacteroidota</taxon>
        <taxon>Bacteroidia</taxon>
        <taxon>Bacteroidales</taxon>
        <taxon>Prevotellaceae</taxon>
        <taxon>Hoylesella</taxon>
    </lineage>
</organism>
<keyword evidence="1" id="KW-0812">Transmembrane</keyword>
<keyword evidence="3" id="KW-1185">Reference proteome</keyword>
<reference evidence="2 3" key="1">
    <citation type="submission" date="2018-05" db="EMBL/GenBank/DDBJ databases">
        <title>Genomic Encyclopedia of Type Strains, Phase I: the one thousand microbial genomes (KMG-I) project.</title>
        <authorList>
            <person name="Kyrpides N."/>
        </authorList>
    </citation>
    <scope>NUCLEOTIDE SEQUENCE [LARGE SCALE GENOMIC DNA]</scope>
    <source>
        <strain evidence="2 3">DSM 15611</strain>
    </source>
</reference>
<accession>A0A318HQW7</accession>
<evidence type="ECO:0000313" key="3">
    <source>
        <dbReference type="Proteomes" id="UP000248314"/>
    </source>
</evidence>